<dbReference type="STRING" id="933059.SAMN04488103_103266"/>
<sequence>MSGGRVPLTPALSPEGRGSSGALGDLRGALGGDGDLGVCRPRPPALSPEGRGSSGALGDLRGALGGDGDLGVCRPLTPALSPGGRGSSGVLGDSRGALTCRLPCRVQPDRWRFPLPSGERARVRGRAVRQREWQKSYARELRQQMTEAERVLWFALRDRRLCGAKFRRQVPVGPYIADFYCAAHRLILEVDGGQHGGLCDAQRDCWLAGQGFRVLRVWNSDVRGNLPGVMQMIAEELRR</sequence>
<keyword evidence="3" id="KW-0540">Nuclease</keyword>
<feature type="domain" description="DUF559" evidence="2">
    <location>
        <begin position="134"/>
        <end position="237"/>
    </location>
</feature>
<proteinExistence type="predicted"/>
<dbReference type="SUPFAM" id="SSF52980">
    <property type="entry name" value="Restriction endonuclease-like"/>
    <property type="match status" value="1"/>
</dbReference>
<dbReference type="InterPro" id="IPR011335">
    <property type="entry name" value="Restrct_endonuc-II-like"/>
</dbReference>
<evidence type="ECO:0000259" key="2">
    <source>
        <dbReference type="Pfam" id="PF04480"/>
    </source>
</evidence>
<feature type="compositionally biased region" description="Low complexity" evidence="1">
    <location>
        <begin position="50"/>
        <end position="61"/>
    </location>
</feature>
<dbReference type="OrthoDB" id="9798754at2"/>
<evidence type="ECO:0000256" key="1">
    <source>
        <dbReference type="SAM" id="MobiDB-lite"/>
    </source>
</evidence>
<evidence type="ECO:0000313" key="3">
    <source>
        <dbReference type="EMBL" id="SEN16488.1"/>
    </source>
</evidence>
<dbReference type="InterPro" id="IPR047216">
    <property type="entry name" value="Endonuclease_DUF559_bact"/>
</dbReference>
<organism evidence="3 4">
    <name type="scientific">Gemmobacter aquatilis</name>
    <dbReference type="NCBI Taxonomy" id="933059"/>
    <lineage>
        <taxon>Bacteria</taxon>
        <taxon>Pseudomonadati</taxon>
        <taxon>Pseudomonadota</taxon>
        <taxon>Alphaproteobacteria</taxon>
        <taxon>Rhodobacterales</taxon>
        <taxon>Paracoccaceae</taxon>
        <taxon>Gemmobacter</taxon>
    </lineage>
</organism>
<keyword evidence="3" id="KW-0255">Endonuclease</keyword>
<dbReference type="EMBL" id="FOCE01000003">
    <property type="protein sequence ID" value="SEN16488.1"/>
    <property type="molecule type" value="Genomic_DNA"/>
</dbReference>
<dbReference type="InterPro" id="IPR007569">
    <property type="entry name" value="DUF559"/>
</dbReference>
<feature type="region of interest" description="Disordered" evidence="1">
    <location>
        <begin position="1"/>
        <end position="61"/>
    </location>
</feature>
<gene>
    <name evidence="3" type="ORF">SAMN04488103_103266</name>
</gene>
<name>A0A1H8ECL1_9RHOB</name>
<accession>A0A1H8ECL1</accession>
<keyword evidence="4" id="KW-1185">Reference proteome</keyword>
<dbReference type="Gene3D" id="3.40.960.10">
    <property type="entry name" value="VSR Endonuclease"/>
    <property type="match status" value="1"/>
</dbReference>
<keyword evidence="3" id="KW-0378">Hydrolase</keyword>
<dbReference type="CDD" id="cd01038">
    <property type="entry name" value="Endonuclease_DUF559"/>
    <property type="match status" value="1"/>
</dbReference>
<dbReference type="AlphaFoldDB" id="A0A1H8ECL1"/>
<dbReference type="Proteomes" id="UP000198761">
    <property type="component" value="Unassembled WGS sequence"/>
</dbReference>
<dbReference type="PANTHER" id="PTHR38590:SF1">
    <property type="entry name" value="BLL0828 PROTEIN"/>
    <property type="match status" value="1"/>
</dbReference>
<feature type="compositionally biased region" description="Low complexity" evidence="1">
    <location>
        <begin position="16"/>
        <end position="28"/>
    </location>
</feature>
<protein>
    <submittedName>
        <fullName evidence="3">Very-short-patch-repair endonuclease</fullName>
    </submittedName>
</protein>
<dbReference type="Pfam" id="PF04480">
    <property type="entry name" value="DUF559"/>
    <property type="match status" value="1"/>
</dbReference>
<evidence type="ECO:0000313" key="4">
    <source>
        <dbReference type="Proteomes" id="UP000198761"/>
    </source>
</evidence>
<dbReference type="PANTHER" id="PTHR38590">
    <property type="entry name" value="BLL0828 PROTEIN"/>
    <property type="match status" value="1"/>
</dbReference>
<dbReference type="GO" id="GO:0004519">
    <property type="term" value="F:endonuclease activity"/>
    <property type="evidence" value="ECO:0007669"/>
    <property type="project" value="UniProtKB-KW"/>
</dbReference>
<reference evidence="3 4" key="1">
    <citation type="submission" date="2016-10" db="EMBL/GenBank/DDBJ databases">
        <authorList>
            <person name="de Groot N.N."/>
        </authorList>
    </citation>
    <scope>NUCLEOTIDE SEQUENCE [LARGE SCALE GENOMIC DNA]</scope>
    <source>
        <strain evidence="3 4">DSM 3857</strain>
    </source>
</reference>